<evidence type="ECO:0008006" key="4">
    <source>
        <dbReference type="Google" id="ProtNLM"/>
    </source>
</evidence>
<organism evidence="2 3">
    <name type="scientific">Pelagomonas calceolata</name>
    <dbReference type="NCBI Taxonomy" id="35677"/>
    <lineage>
        <taxon>Eukaryota</taxon>
        <taxon>Sar</taxon>
        <taxon>Stramenopiles</taxon>
        <taxon>Ochrophyta</taxon>
        <taxon>Pelagophyceae</taxon>
        <taxon>Pelagomonadales</taxon>
        <taxon>Pelagomonadaceae</taxon>
        <taxon>Pelagomonas</taxon>
    </lineage>
</organism>
<comment type="caution">
    <text evidence="2">The sequence shown here is derived from an EMBL/GenBank/DDBJ whole genome shotgun (WGS) entry which is preliminary data.</text>
</comment>
<dbReference type="AlphaFoldDB" id="A0A8J2SCN8"/>
<dbReference type="Gene3D" id="2.30.30.140">
    <property type="match status" value="1"/>
</dbReference>
<feature type="compositionally biased region" description="Pro residues" evidence="1">
    <location>
        <begin position="141"/>
        <end position="151"/>
    </location>
</feature>
<feature type="compositionally biased region" description="Low complexity" evidence="1">
    <location>
        <begin position="237"/>
        <end position="246"/>
    </location>
</feature>
<proteinExistence type="predicted"/>
<evidence type="ECO:0000256" key="1">
    <source>
        <dbReference type="SAM" id="MobiDB-lite"/>
    </source>
</evidence>
<dbReference type="OrthoDB" id="449507at2759"/>
<evidence type="ECO:0000313" key="3">
    <source>
        <dbReference type="Proteomes" id="UP000789595"/>
    </source>
</evidence>
<feature type="region of interest" description="Disordered" evidence="1">
    <location>
        <begin position="80"/>
        <end position="156"/>
    </location>
</feature>
<keyword evidence="3" id="KW-1185">Reference proteome</keyword>
<reference evidence="2" key="1">
    <citation type="submission" date="2021-11" db="EMBL/GenBank/DDBJ databases">
        <authorList>
            <consortium name="Genoscope - CEA"/>
            <person name="William W."/>
        </authorList>
    </citation>
    <scope>NUCLEOTIDE SEQUENCE</scope>
</reference>
<dbReference type="CDD" id="cd04508">
    <property type="entry name" value="Tudor_SF"/>
    <property type="match status" value="1"/>
</dbReference>
<feature type="compositionally biased region" description="Acidic residues" evidence="1">
    <location>
        <begin position="247"/>
        <end position="256"/>
    </location>
</feature>
<accession>A0A8J2SCN8</accession>
<sequence length="354" mass="35974">MSSISKNKSLKAALALGGGLVTVGLMAAMMNDDDGPPEDVVDGVQSTMTGLVDKAGGAVAAMAASVGDAVKASLGGVLKSSAPPAAKKAKKKKTAKTKAASKAKKARKAAKAAKAVAAPVTPPKAPRAAPTQEEPVVAAAPPAPEAAPPAEAPTTAPPAFAVGARVEARWAGTWYGAVVDSTHGDGSYELEWLDDPNVFNTVAAADVRAAAADEPAPPPPPEAEEEAAAAPEEEAPEAAAAAAAEQPADDESCEEAADVQGLLDGAAQRVIVDMLLANASLKIAFDQENPKRPDSASFKRYEAYKAATCGADVLAWGGSKSDVLHDYRKGFLRVTRCPVMVAYDLDRDADVGLS</sequence>
<dbReference type="EMBL" id="CAKKNE010000001">
    <property type="protein sequence ID" value="CAH0365144.1"/>
    <property type="molecule type" value="Genomic_DNA"/>
</dbReference>
<feature type="compositionally biased region" description="Basic residues" evidence="1">
    <location>
        <begin position="87"/>
        <end position="111"/>
    </location>
</feature>
<feature type="region of interest" description="Disordered" evidence="1">
    <location>
        <begin position="209"/>
        <end position="256"/>
    </location>
</feature>
<gene>
    <name evidence="2" type="ORF">PECAL_1P15610</name>
</gene>
<name>A0A8J2SCN8_9STRA</name>
<feature type="compositionally biased region" description="Low complexity" evidence="1">
    <location>
        <begin position="126"/>
        <end position="140"/>
    </location>
</feature>
<evidence type="ECO:0000313" key="2">
    <source>
        <dbReference type="EMBL" id="CAH0365144.1"/>
    </source>
</evidence>
<dbReference type="Proteomes" id="UP000789595">
    <property type="component" value="Unassembled WGS sequence"/>
</dbReference>
<feature type="compositionally biased region" description="Acidic residues" evidence="1">
    <location>
        <begin position="222"/>
        <end position="236"/>
    </location>
</feature>
<protein>
    <recommendedName>
        <fullName evidence="4">Tudor domain-containing protein</fullName>
    </recommendedName>
</protein>